<reference evidence="3" key="1">
    <citation type="journal article" date="2015" name="Proc. Natl. Acad. Sci. U.S.A.">
        <title>Genome sequencing of adzuki bean (Vigna angularis) provides insight into high starch and low fat accumulation and domestication.</title>
        <authorList>
            <person name="Yang K."/>
            <person name="Tian Z."/>
            <person name="Chen C."/>
            <person name="Luo L."/>
            <person name="Zhao B."/>
            <person name="Wang Z."/>
            <person name="Yu L."/>
            <person name="Li Y."/>
            <person name="Sun Y."/>
            <person name="Li W."/>
            <person name="Chen Y."/>
            <person name="Li Y."/>
            <person name="Zhang Y."/>
            <person name="Ai D."/>
            <person name="Zhao J."/>
            <person name="Shang C."/>
            <person name="Ma Y."/>
            <person name="Wu B."/>
            <person name="Wang M."/>
            <person name="Gao L."/>
            <person name="Sun D."/>
            <person name="Zhang P."/>
            <person name="Guo F."/>
            <person name="Wang W."/>
            <person name="Li Y."/>
            <person name="Wang J."/>
            <person name="Varshney R.K."/>
            <person name="Wang J."/>
            <person name="Ling H.Q."/>
            <person name="Wan P."/>
        </authorList>
    </citation>
    <scope>NUCLEOTIDE SEQUENCE</scope>
    <source>
        <strain evidence="3">cv. Jingnong 6</strain>
    </source>
</reference>
<evidence type="ECO:0000313" key="2">
    <source>
        <dbReference type="EMBL" id="KOM48468.1"/>
    </source>
</evidence>
<dbReference type="AlphaFoldDB" id="A0A0L9V0D1"/>
<sequence length="290" mass="33899">MVSLSTRGKRAAPTIRKEGFLFQEWLVYQGLAQFVGMLRDWYPDLVKVFYANMRDENGIIYSRDCLRNPDEPKDFTLFKARGMKRDERLCAFVIAWILLPRSGNHAQLTTEDVYLIHALKGRIQTDWTVAVSAHMIKVSKQRIDSLPYTVFLSKVMRNHFIDLTNEVTISCNKKNLIGKLALHQMGLRKKENGWSFKDEHMSVVDEVEPLKVDKSESKYTFKPKTKFEKYMVNQMKLHSAKLSKIEKYLTRVHKKLDYGFDNDNIFGNTSKEEEIDEDDQAKEEFIDIPD</sequence>
<proteinExistence type="predicted"/>
<feature type="region of interest" description="Disordered" evidence="1">
    <location>
        <begin position="269"/>
        <end position="290"/>
    </location>
</feature>
<feature type="compositionally biased region" description="Acidic residues" evidence="1">
    <location>
        <begin position="273"/>
        <end position="290"/>
    </location>
</feature>
<organism evidence="2 3">
    <name type="scientific">Phaseolus angularis</name>
    <name type="common">Azuki bean</name>
    <name type="synonym">Vigna angularis</name>
    <dbReference type="NCBI Taxonomy" id="3914"/>
    <lineage>
        <taxon>Eukaryota</taxon>
        <taxon>Viridiplantae</taxon>
        <taxon>Streptophyta</taxon>
        <taxon>Embryophyta</taxon>
        <taxon>Tracheophyta</taxon>
        <taxon>Spermatophyta</taxon>
        <taxon>Magnoliopsida</taxon>
        <taxon>eudicotyledons</taxon>
        <taxon>Gunneridae</taxon>
        <taxon>Pentapetalae</taxon>
        <taxon>rosids</taxon>
        <taxon>fabids</taxon>
        <taxon>Fabales</taxon>
        <taxon>Fabaceae</taxon>
        <taxon>Papilionoideae</taxon>
        <taxon>50 kb inversion clade</taxon>
        <taxon>NPAAA clade</taxon>
        <taxon>indigoferoid/millettioid clade</taxon>
        <taxon>Phaseoleae</taxon>
        <taxon>Vigna</taxon>
    </lineage>
</organism>
<dbReference type="Gramene" id="KOM48468">
    <property type="protein sequence ID" value="KOM48468"/>
    <property type="gene ID" value="LR48_Vigan07g217200"/>
</dbReference>
<evidence type="ECO:0000313" key="3">
    <source>
        <dbReference type="Proteomes" id="UP000053144"/>
    </source>
</evidence>
<accession>A0A0L9V0D1</accession>
<dbReference type="Proteomes" id="UP000053144">
    <property type="component" value="Chromosome 7"/>
</dbReference>
<dbReference type="OMA" id="ANMRDEN"/>
<evidence type="ECO:0000256" key="1">
    <source>
        <dbReference type="SAM" id="MobiDB-lite"/>
    </source>
</evidence>
<dbReference type="EMBL" id="CM003377">
    <property type="protein sequence ID" value="KOM48468.1"/>
    <property type="molecule type" value="Genomic_DNA"/>
</dbReference>
<name>A0A0L9V0D1_PHAAN</name>
<protein>
    <submittedName>
        <fullName evidence="2">Uncharacterized protein</fullName>
    </submittedName>
</protein>
<gene>
    <name evidence="2" type="ORF">LR48_Vigan07g217200</name>
</gene>